<comment type="caution">
    <text evidence="2">The sequence shown here is derived from an EMBL/GenBank/DDBJ whole genome shotgun (WGS) entry which is preliminary data.</text>
</comment>
<feature type="non-terminal residue" evidence="2">
    <location>
        <position position="187"/>
    </location>
</feature>
<protein>
    <submittedName>
        <fullName evidence="2">RNA-directed DNA polymerase homolog</fullName>
    </submittedName>
</protein>
<keyword evidence="2" id="KW-0695">RNA-directed DNA polymerase</keyword>
<accession>A0A699TV48</accession>
<evidence type="ECO:0000313" key="2">
    <source>
        <dbReference type="EMBL" id="GFD12956.1"/>
    </source>
</evidence>
<proteinExistence type="predicted"/>
<dbReference type="EMBL" id="BKCJ011269197">
    <property type="protein sequence ID" value="GFD12956.1"/>
    <property type="molecule type" value="Genomic_DNA"/>
</dbReference>
<gene>
    <name evidence="2" type="ORF">Tci_884925</name>
</gene>
<keyword evidence="2" id="KW-0808">Transferase</keyword>
<dbReference type="GO" id="GO:0003964">
    <property type="term" value="F:RNA-directed DNA polymerase activity"/>
    <property type="evidence" value="ECO:0007669"/>
    <property type="project" value="UniProtKB-KW"/>
</dbReference>
<dbReference type="SUPFAM" id="SSF56672">
    <property type="entry name" value="DNA/RNA polymerases"/>
    <property type="match status" value="1"/>
</dbReference>
<dbReference type="CDD" id="cd01647">
    <property type="entry name" value="RT_LTR"/>
    <property type="match status" value="1"/>
</dbReference>
<evidence type="ECO:0000259" key="1">
    <source>
        <dbReference type="Pfam" id="PF00078"/>
    </source>
</evidence>
<feature type="non-terminal residue" evidence="2">
    <location>
        <position position="1"/>
    </location>
</feature>
<dbReference type="PANTHER" id="PTHR24559:SF427">
    <property type="entry name" value="RNA-DIRECTED DNA POLYMERASE"/>
    <property type="match status" value="1"/>
</dbReference>
<dbReference type="Gene3D" id="3.30.70.270">
    <property type="match status" value="1"/>
</dbReference>
<dbReference type="InterPro" id="IPR043128">
    <property type="entry name" value="Rev_trsase/Diguanyl_cyclase"/>
</dbReference>
<feature type="domain" description="Reverse transcriptase" evidence="1">
    <location>
        <begin position="92"/>
        <end position="187"/>
    </location>
</feature>
<reference evidence="2" key="1">
    <citation type="journal article" date="2019" name="Sci. Rep.">
        <title>Draft genome of Tanacetum cinerariifolium, the natural source of mosquito coil.</title>
        <authorList>
            <person name="Yamashiro T."/>
            <person name="Shiraishi A."/>
            <person name="Satake H."/>
            <person name="Nakayama K."/>
        </authorList>
    </citation>
    <scope>NUCLEOTIDE SEQUENCE</scope>
</reference>
<organism evidence="2">
    <name type="scientific">Tanacetum cinerariifolium</name>
    <name type="common">Dalmatian daisy</name>
    <name type="synonym">Chrysanthemum cinerariifolium</name>
    <dbReference type="NCBI Taxonomy" id="118510"/>
    <lineage>
        <taxon>Eukaryota</taxon>
        <taxon>Viridiplantae</taxon>
        <taxon>Streptophyta</taxon>
        <taxon>Embryophyta</taxon>
        <taxon>Tracheophyta</taxon>
        <taxon>Spermatophyta</taxon>
        <taxon>Magnoliopsida</taxon>
        <taxon>eudicotyledons</taxon>
        <taxon>Gunneridae</taxon>
        <taxon>Pentapetalae</taxon>
        <taxon>asterids</taxon>
        <taxon>campanulids</taxon>
        <taxon>Asterales</taxon>
        <taxon>Asteraceae</taxon>
        <taxon>Asteroideae</taxon>
        <taxon>Anthemideae</taxon>
        <taxon>Anthemidinae</taxon>
        <taxon>Tanacetum</taxon>
    </lineage>
</organism>
<dbReference type="AlphaFoldDB" id="A0A699TV48"/>
<dbReference type="InterPro" id="IPR000477">
    <property type="entry name" value="RT_dom"/>
</dbReference>
<name>A0A699TV48_TANCI</name>
<dbReference type="InterPro" id="IPR043502">
    <property type="entry name" value="DNA/RNA_pol_sf"/>
</dbReference>
<sequence>LKPLPFRSDATPAEAEDWITHMEKLFQVLGCPSNFKTRLAAFKLEGDALSWWKAHLRTQFGGDAFTDTCTWVAFREIFYNSVSPWGAPVLFVKKKDGSMHLCIDYRELNHITIRNHYPLPRIDDLFDQLQGAKYFSKIDLRSGYHQLRVKDQDISKTAFCTRYGHYEFLVMPFRLTNAPAVFMELMN</sequence>
<keyword evidence="2" id="KW-0548">Nucleotidyltransferase</keyword>
<dbReference type="InterPro" id="IPR053134">
    <property type="entry name" value="RNA-dir_DNA_polymerase"/>
</dbReference>
<dbReference type="Gene3D" id="3.10.10.10">
    <property type="entry name" value="HIV Type 1 Reverse Transcriptase, subunit A, domain 1"/>
    <property type="match status" value="1"/>
</dbReference>
<dbReference type="PANTHER" id="PTHR24559">
    <property type="entry name" value="TRANSPOSON TY3-I GAG-POL POLYPROTEIN"/>
    <property type="match status" value="1"/>
</dbReference>
<dbReference type="Pfam" id="PF00078">
    <property type="entry name" value="RVT_1"/>
    <property type="match status" value="1"/>
</dbReference>